<evidence type="ECO:0000313" key="12">
    <source>
        <dbReference type="Proteomes" id="UP001145094"/>
    </source>
</evidence>
<dbReference type="AlphaFoldDB" id="A0A9W6CC32"/>
<accession>A0A9W6CC32</accession>
<dbReference type="Gene3D" id="3.20.20.70">
    <property type="entry name" value="Aldolase class I"/>
    <property type="match status" value="1"/>
</dbReference>
<dbReference type="InterPro" id="IPR013785">
    <property type="entry name" value="Aldolase_TIM"/>
</dbReference>
<dbReference type="GO" id="GO:0006779">
    <property type="term" value="P:porphyrin-containing compound biosynthetic process"/>
    <property type="evidence" value="ECO:0007669"/>
    <property type="project" value="InterPro"/>
</dbReference>
<evidence type="ECO:0000256" key="3">
    <source>
        <dbReference type="ARBA" id="ARBA00022617"/>
    </source>
</evidence>
<dbReference type="GO" id="GO:0051539">
    <property type="term" value="F:4 iron, 4 sulfur cluster binding"/>
    <property type="evidence" value="ECO:0007669"/>
    <property type="project" value="UniProtKB-UniRule"/>
</dbReference>
<reference evidence="11" key="2">
    <citation type="submission" date="2022-11" db="EMBL/GenBank/DDBJ databases">
        <title>Draft genome sequence of Sellimonas catena strain 18CBH55.</title>
        <authorList>
            <person name="Hisatomi A."/>
            <person name="Ohkuma M."/>
            <person name="Sakamoto M."/>
        </authorList>
    </citation>
    <scope>NUCLEOTIDE SEQUENCE</scope>
    <source>
        <strain evidence="11">18CBH55</strain>
    </source>
</reference>
<evidence type="ECO:0000313" key="11">
    <source>
        <dbReference type="EMBL" id="GLG89366.1"/>
    </source>
</evidence>
<keyword evidence="6 9" id="KW-0408">Iron</keyword>
<comment type="caution">
    <text evidence="11">The sequence shown here is derived from an EMBL/GenBank/DDBJ whole genome shotgun (WGS) entry which is preliminary data.</text>
</comment>
<dbReference type="SUPFAM" id="SSF102114">
    <property type="entry name" value="Radical SAM enzymes"/>
    <property type="match status" value="1"/>
</dbReference>
<proteinExistence type="inferred from homology"/>
<evidence type="ECO:0000256" key="2">
    <source>
        <dbReference type="ARBA" id="ARBA00017228"/>
    </source>
</evidence>
<reference evidence="11" key="1">
    <citation type="submission" date="2022-11" db="EMBL/GenBank/DDBJ databases">
        <title>Draft genome sequence of Sellimonas catena strain 18CBH55.</title>
        <authorList>
            <person name="Atsushi H."/>
            <person name="Moriya O."/>
            <person name="Mitsuo S."/>
        </authorList>
    </citation>
    <scope>NUCLEOTIDE SEQUENCE</scope>
    <source>
        <strain evidence="11">18CBH55</strain>
    </source>
</reference>
<dbReference type="EMBL" id="BSCH01000004">
    <property type="protein sequence ID" value="GLG89366.1"/>
    <property type="molecule type" value="Genomic_DNA"/>
</dbReference>
<evidence type="ECO:0000256" key="7">
    <source>
        <dbReference type="ARBA" id="ARBA00023014"/>
    </source>
</evidence>
<organism evidence="11 12">
    <name type="scientific">Sellimonas catena</name>
    <dbReference type="NCBI Taxonomy" id="2994035"/>
    <lineage>
        <taxon>Bacteria</taxon>
        <taxon>Bacillati</taxon>
        <taxon>Bacillota</taxon>
        <taxon>Clostridia</taxon>
        <taxon>Lachnospirales</taxon>
        <taxon>Lachnospiraceae</taxon>
        <taxon>Sellimonas</taxon>
    </lineage>
</organism>
<evidence type="ECO:0000256" key="9">
    <source>
        <dbReference type="RuleBase" id="RU364116"/>
    </source>
</evidence>
<dbReference type="GO" id="GO:0004109">
    <property type="term" value="F:coproporphyrinogen oxidase activity"/>
    <property type="evidence" value="ECO:0007669"/>
    <property type="project" value="InterPro"/>
</dbReference>
<dbReference type="Pfam" id="PF04055">
    <property type="entry name" value="Radical_SAM"/>
    <property type="match status" value="1"/>
</dbReference>
<dbReference type="GO" id="GO:0005737">
    <property type="term" value="C:cytoplasm"/>
    <property type="evidence" value="ECO:0007669"/>
    <property type="project" value="UniProtKB-SubCell"/>
</dbReference>
<keyword evidence="5 9" id="KW-0479">Metal-binding</keyword>
<dbReference type="PANTHER" id="PTHR13932">
    <property type="entry name" value="COPROPORPHYRINIGEN III OXIDASE"/>
    <property type="match status" value="1"/>
</dbReference>
<dbReference type="SMART" id="SM00729">
    <property type="entry name" value="Elp3"/>
    <property type="match status" value="1"/>
</dbReference>
<dbReference type="SFLD" id="SFLDG01082">
    <property type="entry name" value="B12-binding_domain_containing"/>
    <property type="match status" value="1"/>
</dbReference>
<evidence type="ECO:0000256" key="1">
    <source>
        <dbReference type="ARBA" id="ARBA00006100"/>
    </source>
</evidence>
<dbReference type="SFLD" id="SFLDS00029">
    <property type="entry name" value="Radical_SAM"/>
    <property type="match status" value="1"/>
</dbReference>
<dbReference type="RefSeq" id="WP_281844537.1">
    <property type="nucleotide sequence ID" value="NZ_BSCH01000004.1"/>
</dbReference>
<dbReference type="PROSITE" id="PS51918">
    <property type="entry name" value="RADICAL_SAM"/>
    <property type="match status" value="1"/>
</dbReference>
<dbReference type="SFLD" id="SFLDG01065">
    <property type="entry name" value="anaerobic_coproporphyrinogen-I"/>
    <property type="match status" value="1"/>
</dbReference>
<dbReference type="InterPro" id="IPR004559">
    <property type="entry name" value="HemW-like"/>
</dbReference>
<keyword evidence="7 9" id="KW-0411">Iron-sulfur</keyword>
<evidence type="ECO:0000256" key="4">
    <source>
        <dbReference type="ARBA" id="ARBA00022691"/>
    </source>
</evidence>
<comment type="similarity">
    <text evidence="1">Belongs to the anaerobic coproporphyrinogen-III oxidase family. HemW subfamily.</text>
</comment>
<evidence type="ECO:0000256" key="8">
    <source>
        <dbReference type="ARBA" id="ARBA00023186"/>
    </source>
</evidence>
<evidence type="ECO:0000256" key="6">
    <source>
        <dbReference type="ARBA" id="ARBA00023004"/>
    </source>
</evidence>
<evidence type="ECO:0000256" key="5">
    <source>
        <dbReference type="ARBA" id="ARBA00022723"/>
    </source>
</evidence>
<evidence type="ECO:0000259" key="10">
    <source>
        <dbReference type="PROSITE" id="PS51918"/>
    </source>
</evidence>
<dbReference type="GO" id="GO:0046872">
    <property type="term" value="F:metal ion binding"/>
    <property type="evidence" value="ECO:0007669"/>
    <property type="project" value="UniProtKB-UniRule"/>
</dbReference>
<keyword evidence="9" id="KW-0004">4Fe-4S</keyword>
<gene>
    <name evidence="11" type="ORF">Selli2_07930</name>
</gene>
<dbReference type="InterPro" id="IPR058240">
    <property type="entry name" value="rSAM_sf"/>
</dbReference>
<protein>
    <recommendedName>
        <fullName evidence="2 9">Heme chaperone HemW</fullName>
    </recommendedName>
</protein>
<dbReference type="SFLD" id="SFLDF00562">
    <property type="entry name" value="HemN-like__clustered_with_heat"/>
    <property type="match status" value="1"/>
</dbReference>
<dbReference type="SFLD" id="SFLDF00288">
    <property type="entry name" value="HemN-like__clustered_with_nucl"/>
    <property type="match status" value="1"/>
</dbReference>
<dbReference type="PANTHER" id="PTHR13932:SF5">
    <property type="entry name" value="RADICAL S-ADENOSYL METHIONINE DOMAIN-CONTAINING PROTEIN 1, MITOCHONDRIAL"/>
    <property type="match status" value="1"/>
</dbReference>
<comment type="function">
    <text evidence="9">Probably acts as a heme chaperone, transferring heme to an unknown acceptor. Binds one molecule of heme per monomer, possibly covalently. Binds 1 [4Fe-4S] cluster. The cluster is coordinated with 3 cysteines and an exchangeable S-adenosyl-L-methionine.</text>
</comment>
<dbReference type="InterPro" id="IPR010723">
    <property type="entry name" value="HemN_C"/>
</dbReference>
<dbReference type="InterPro" id="IPR007197">
    <property type="entry name" value="rSAM"/>
</dbReference>
<feature type="domain" description="Radical SAM core" evidence="10">
    <location>
        <begin position="1"/>
        <end position="240"/>
    </location>
</feature>
<dbReference type="Pfam" id="PF06969">
    <property type="entry name" value="HemN_C"/>
    <property type="match status" value="1"/>
</dbReference>
<dbReference type="InterPro" id="IPR006638">
    <property type="entry name" value="Elp3/MiaA/NifB-like_rSAM"/>
</dbReference>
<dbReference type="NCBIfam" id="TIGR00539">
    <property type="entry name" value="hemN_rel"/>
    <property type="match status" value="1"/>
</dbReference>
<keyword evidence="4 9" id="KW-0949">S-adenosyl-L-methionine</keyword>
<dbReference type="CDD" id="cd01335">
    <property type="entry name" value="Radical_SAM"/>
    <property type="match status" value="1"/>
</dbReference>
<dbReference type="InterPro" id="IPR034505">
    <property type="entry name" value="Coproporphyrinogen-III_oxidase"/>
</dbReference>
<keyword evidence="3 9" id="KW-0349">Heme</keyword>
<dbReference type="Proteomes" id="UP001145094">
    <property type="component" value="Unassembled WGS sequence"/>
</dbReference>
<comment type="subcellular location">
    <subcellularLocation>
        <location evidence="9">Cytoplasm</location>
    </subcellularLocation>
</comment>
<sequence length="398" mass="45849">MKQELEIYIHIPFCVQKCAYCDFLSGPAGKEEQEAYVRALRREISAASKMAEEYEVSTVFLGGGTPSILPPEAVDGILRTVRESFSLSPNAEITMELNPGTDGKEKMEAYRKAGINRLSIGLQSADDGELRTLGRIHTWQDFRNTYEAARKAGFVNINIDLMSAIPGQTLKSYEKTLERVCSLCPEHISAYSLILEEGTLFWKWYEKTDHPKDHPPLPDEETERQMYERTKEILQGYGYERYEISNYAKKGKECRHNIGYWRRIPYLGFGVGAASLFEEQRWSNLRDRKKYVEIWSENEPKEALLLTREEVQKLSGREAQEETMFLGLRMMEGVSEAEFAARFHHTVEEIYGDEIRELEQEHLIQRKQGRIALTDRGIDVSNHVMACFLQDEGEEESS</sequence>
<keyword evidence="9" id="KW-0963">Cytoplasm</keyword>
<keyword evidence="8 9" id="KW-0143">Chaperone</keyword>
<name>A0A9W6CC32_9FIRM</name>
<reference evidence="11" key="3">
    <citation type="journal article" date="2023" name="Int. J. Syst. Evol. Microbiol.">
        <title>Sellimonas catena sp. nov., isolated from human faeces.</title>
        <authorList>
            <person name="Hisatomi A."/>
            <person name="Ohkuma M."/>
            <person name="Sakamoto M."/>
        </authorList>
    </citation>
    <scope>NUCLEOTIDE SEQUENCE</scope>
    <source>
        <strain evidence="11">18CBH55</strain>
    </source>
</reference>